<proteinExistence type="predicted"/>
<organism evidence="2 3">
    <name type="scientific">Brassica cretica</name>
    <name type="common">Mustard</name>
    <dbReference type="NCBI Taxonomy" id="69181"/>
    <lineage>
        <taxon>Eukaryota</taxon>
        <taxon>Viridiplantae</taxon>
        <taxon>Streptophyta</taxon>
        <taxon>Embryophyta</taxon>
        <taxon>Tracheophyta</taxon>
        <taxon>Spermatophyta</taxon>
        <taxon>Magnoliopsida</taxon>
        <taxon>eudicotyledons</taxon>
        <taxon>Gunneridae</taxon>
        <taxon>Pentapetalae</taxon>
        <taxon>rosids</taxon>
        <taxon>malvids</taxon>
        <taxon>Brassicales</taxon>
        <taxon>Brassicaceae</taxon>
        <taxon>Brassiceae</taxon>
        <taxon>Brassica</taxon>
    </lineage>
</organism>
<feature type="region of interest" description="Disordered" evidence="1">
    <location>
        <begin position="1"/>
        <end position="79"/>
    </location>
</feature>
<dbReference type="EMBL" id="QGKX02000088">
    <property type="protein sequence ID" value="KAF3586109.1"/>
    <property type="molecule type" value="Genomic_DNA"/>
</dbReference>
<evidence type="ECO:0000256" key="1">
    <source>
        <dbReference type="SAM" id="MobiDB-lite"/>
    </source>
</evidence>
<protein>
    <submittedName>
        <fullName evidence="2">Uncharacterized protein</fullName>
    </submittedName>
</protein>
<gene>
    <name evidence="2" type="ORF">F2Q69_00026535</name>
</gene>
<feature type="compositionally biased region" description="Acidic residues" evidence="1">
    <location>
        <begin position="51"/>
        <end position="63"/>
    </location>
</feature>
<feature type="compositionally biased region" description="Basic and acidic residues" evidence="1">
    <location>
        <begin position="28"/>
        <end position="50"/>
    </location>
</feature>
<dbReference type="AlphaFoldDB" id="A0A8S9S220"/>
<dbReference type="Proteomes" id="UP000712600">
    <property type="component" value="Unassembled WGS sequence"/>
</dbReference>
<reference evidence="2" key="1">
    <citation type="submission" date="2019-12" db="EMBL/GenBank/DDBJ databases">
        <title>Genome sequencing and annotation of Brassica cretica.</title>
        <authorList>
            <person name="Studholme D.J."/>
            <person name="Sarris P."/>
        </authorList>
    </citation>
    <scope>NUCLEOTIDE SEQUENCE</scope>
    <source>
        <strain evidence="2">PFS-109/04</strain>
        <tissue evidence="2">Leaf</tissue>
    </source>
</reference>
<name>A0A8S9S220_BRACR</name>
<comment type="caution">
    <text evidence="2">The sequence shown here is derived from an EMBL/GenBank/DDBJ whole genome shotgun (WGS) entry which is preliminary data.</text>
</comment>
<accession>A0A8S9S220</accession>
<evidence type="ECO:0000313" key="3">
    <source>
        <dbReference type="Proteomes" id="UP000712600"/>
    </source>
</evidence>
<sequence length="92" mass="10046">MQAISKLSMDSIDTGASDGAAKAPSKSQEGRGCEEIESKLESSHCKRDVTEIEEQECDDDEDENKSVSSSEEEDESYIGKTYNGKTLFCISP</sequence>
<evidence type="ECO:0000313" key="2">
    <source>
        <dbReference type="EMBL" id="KAF3586109.1"/>
    </source>
</evidence>